<dbReference type="GO" id="GO:0003677">
    <property type="term" value="F:DNA binding"/>
    <property type="evidence" value="ECO:0007669"/>
    <property type="project" value="InterPro"/>
</dbReference>
<dbReference type="PROSITE" id="PS50930">
    <property type="entry name" value="HTH_LYTTR"/>
    <property type="match status" value="1"/>
</dbReference>
<dbReference type="RefSeq" id="WP_126660333.1">
    <property type="nucleotide sequence ID" value="NZ_RYYR01000031.1"/>
</dbReference>
<dbReference type="SUPFAM" id="SSF52172">
    <property type="entry name" value="CheY-like"/>
    <property type="match status" value="1"/>
</dbReference>
<evidence type="ECO:0000256" key="1">
    <source>
        <dbReference type="PROSITE-ProRule" id="PRU00169"/>
    </source>
</evidence>
<dbReference type="Proteomes" id="UP000287910">
    <property type="component" value="Unassembled WGS sequence"/>
</dbReference>
<dbReference type="Gene3D" id="2.40.50.1020">
    <property type="entry name" value="LytTr DNA-binding domain"/>
    <property type="match status" value="1"/>
</dbReference>
<comment type="caution">
    <text evidence="4">The sequence shown here is derived from an EMBL/GenBank/DDBJ whole genome shotgun (WGS) entry which is preliminary data.</text>
</comment>
<dbReference type="SMART" id="SM00850">
    <property type="entry name" value="LytTR"/>
    <property type="match status" value="1"/>
</dbReference>
<evidence type="ECO:0000259" key="2">
    <source>
        <dbReference type="PROSITE" id="PS50110"/>
    </source>
</evidence>
<protein>
    <submittedName>
        <fullName evidence="4">Response regulator transcription factor</fullName>
    </submittedName>
</protein>
<dbReference type="Pfam" id="PF04397">
    <property type="entry name" value="LytTR"/>
    <property type="match status" value="1"/>
</dbReference>
<feature type="domain" description="HTH LytTR-type" evidence="3">
    <location>
        <begin position="137"/>
        <end position="240"/>
    </location>
</feature>
<sequence>MERIKIIVAEDHPDSLEIIEAFIERHPSFDVIATCTDGEELIHQVTIYDPKLIIADINMPKLNGMEAVKKCKKVKPDIKVIFITGYDEFAVEAFAESAVDYIVKPIDSARLYQALEKVKSSLAYQTNEKNYQGTKKLKIKTNGVLHLIPMDDIYFVEKQGKKCIIHLSGRTIETNENLTELSKRLDSNFFVAHRSNIVNINKISSIVQDYETFLAYFDGLEKAAHVSKLKIKELEEKISGN</sequence>
<dbReference type="PANTHER" id="PTHR37299">
    <property type="entry name" value="TRANSCRIPTIONAL REGULATOR-RELATED"/>
    <property type="match status" value="1"/>
</dbReference>
<gene>
    <name evidence="4" type="ORF">EK386_16785</name>
</gene>
<evidence type="ECO:0000313" key="5">
    <source>
        <dbReference type="Proteomes" id="UP000287910"/>
    </source>
</evidence>
<keyword evidence="1" id="KW-0597">Phosphoprotein</keyword>
<feature type="domain" description="Response regulatory" evidence="2">
    <location>
        <begin position="5"/>
        <end position="119"/>
    </location>
</feature>
<feature type="modified residue" description="4-aspartylphosphate" evidence="1">
    <location>
        <position position="56"/>
    </location>
</feature>
<dbReference type="InterPro" id="IPR001789">
    <property type="entry name" value="Sig_transdc_resp-reg_receiver"/>
</dbReference>
<reference evidence="4 5" key="1">
    <citation type="submission" date="2018-12" db="EMBL/GenBank/DDBJ databases">
        <title>Lysinibacillus antri sp. nov., isolated from a cave soil.</title>
        <authorList>
            <person name="Narsing Rao M.P."/>
            <person name="Zhang H."/>
            <person name="Dong Z.-Y."/>
            <person name="Niu X.-K."/>
            <person name="Zhang K."/>
            <person name="Fang B.-Z."/>
            <person name="Kang Y.-Q."/>
            <person name="Xiao M."/>
            <person name="Li W.-J."/>
        </authorList>
    </citation>
    <scope>NUCLEOTIDE SEQUENCE [LARGE SCALE GENOMIC DNA]</scope>
    <source>
        <strain evidence="4 5">SYSU K30002</strain>
    </source>
</reference>
<dbReference type="GO" id="GO:0000156">
    <property type="term" value="F:phosphorelay response regulator activity"/>
    <property type="evidence" value="ECO:0007669"/>
    <property type="project" value="InterPro"/>
</dbReference>
<dbReference type="InterPro" id="IPR011006">
    <property type="entry name" value="CheY-like_superfamily"/>
</dbReference>
<organism evidence="4 5">
    <name type="scientific">Lysinibacillus antri</name>
    <dbReference type="NCBI Taxonomy" id="2498145"/>
    <lineage>
        <taxon>Bacteria</taxon>
        <taxon>Bacillati</taxon>
        <taxon>Bacillota</taxon>
        <taxon>Bacilli</taxon>
        <taxon>Bacillales</taxon>
        <taxon>Bacillaceae</taxon>
        <taxon>Lysinibacillus</taxon>
    </lineage>
</organism>
<evidence type="ECO:0000313" key="4">
    <source>
        <dbReference type="EMBL" id="RUL48622.1"/>
    </source>
</evidence>
<dbReference type="SMART" id="SM00448">
    <property type="entry name" value="REC"/>
    <property type="match status" value="1"/>
</dbReference>
<dbReference type="Gene3D" id="3.40.50.2300">
    <property type="match status" value="1"/>
</dbReference>
<dbReference type="EMBL" id="RYYR01000031">
    <property type="protein sequence ID" value="RUL48622.1"/>
    <property type="molecule type" value="Genomic_DNA"/>
</dbReference>
<name>A0A3S0P687_9BACI</name>
<dbReference type="AlphaFoldDB" id="A0A3S0P687"/>
<proteinExistence type="predicted"/>
<accession>A0A3S0P687</accession>
<dbReference type="PROSITE" id="PS50110">
    <property type="entry name" value="RESPONSE_REGULATORY"/>
    <property type="match status" value="1"/>
</dbReference>
<dbReference type="InterPro" id="IPR007492">
    <property type="entry name" value="LytTR_DNA-bd_dom"/>
</dbReference>
<dbReference type="InterPro" id="IPR046947">
    <property type="entry name" value="LytR-like"/>
</dbReference>
<dbReference type="Pfam" id="PF00072">
    <property type="entry name" value="Response_reg"/>
    <property type="match status" value="1"/>
</dbReference>
<dbReference type="PANTHER" id="PTHR37299:SF1">
    <property type="entry name" value="STAGE 0 SPORULATION PROTEIN A HOMOLOG"/>
    <property type="match status" value="1"/>
</dbReference>
<evidence type="ECO:0000259" key="3">
    <source>
        <dbReference type="PROSITE" id="PS50930"/>
    </source>
</evidence>
<keyword evidence="5" id="KW-1185">Reference proteome</keyword>